<keyword evidence="1" id="KW-1133">Transmembrane helix</keyword>
<keyword evidence="1" id="KW-0812">Transmembrane</keyword>
<evidence type="ECO:0000313" key="2">
    <source>
        <dbReference type="EMBL" id="GAA4801296.1"/>
    </source>
</evidence>
<dbReference type="Proteomes" id="UP001500187">
    <property type="component" value="Unassembled WGS sequence"/>
</dbReference>
<feature type="transmembrane region" description="Helical" evidence="1">
    <location>
        <begin position="6"/>
        <end position="24"/>
    </location>
</feature>
<reference evidence="3" key="1">
    <citation type="journal article" date="2019" name="Int. J. Syst. Evol. Microbiol.">
        <title>The Global Catalogue of Microorganisms (GCM) 10K type strain sequencing project: providing services to taxonomists for standard genome sequencing and annotation.</title>
        <authorList>
            <consortium name="The Broad Institute Genomics Platform"/>
            <consortium name="The Broad Institute Genome Sequencing Center for Infectious Disease"/>
            <person name="Wu L."/>
            <person name="Ma J."/>
        </authorList>
    </citation>
    <scope>NUCLEOTIDE SEQUENCE [LARGE SCALE GENOMIC DNA]</scope>
    <source>
        <strain evidence="3">JCM 18541</strain>
    </source>
</reference>
<organism evidence="2 3">
    <name type="scientific">Rothia endophytica</name>
    <dbReference type="NCBI Taxonomy" id="1324766"/>
    <lineage>
        <taxon>Bacteria</taxon>
        <taxon>Bacillati</taxon>
        <taxon>Actinomycetota</taxon>
        <taxon>Actinomycetes</taxon>
        <taxon>Micrococcales</taxon>
        <taxon>Micrococcaceae</taxon>
        <taxon>Rothia</taxon>
    </lineage>
</organism>
<evidence type="ECO:0000256" key="1">
    <source>
        <dbReference type="SAM" id="Phobius"/>
    </source>
</evidence>
<dbReference type="RefSeq" id="WP_345447575.1">
    <property type="nucleotide sequence ID" value="NZ_BAABKP010000009.1"/>
</dbReference>
<protein>
    <submittedName>
        <fullName evidence="2">Uncharacterized protein</fullName>
    </submittedName>
</protein>
<proteinExistence type="predicted"/>
<keyword evidence="1" id="KW-0472">Membrane</keyword>
<keyword evidence="3" id="KW-1185">Reference proteome</keyword>
<gene>
    <name evidence="2" type="ORF">GCM10023352_21900</name>
</gene>
<accession>A0ABP9BYV7</accession>
<comment type="caution">
    <text evidence="2">The sequence shown here is derived from an EMBL/GenBank/DDBJ whole genome shotgun (WGS) entry which is preliminary data.</text>
</comment>
<name>A0ABP9BYV7_9MICC</name>
<dbReference type="EMBL" id="BAABKP010000009">
    <property type="protein sequence ID" value="GAA4801296.1"/>
    <property type="molecule type" value="Genomic_DNA"/>
</dbReference>
<sequence>METLIFLAIILLSLTPLFLAIFWVQRRALKGKKIKGVKNRVEIAGEALAAPIALYGSAAAGAVSQVDIPNFDSGHTASLEHDPGEPPIGNH</sequence>
<evidence type="ECO:0000313" key="3">
    <source>
        <dbReference type="Proteomes" id="UP001500187"/>
    </source>
</evidence>